<evidence type="ECO:0000313" key="2">
    <source>
        <dbReference type="EMBL" id="KND89984.1"/>
    </source>
</evidence>
<feature type="region of interest" description="Disordered" evidence="1">
    <location>
        <begin position="24"/>
        <end position="126"/>
    </location>
</feature>
<feature type="compositionally biased region" description="Low complexity" evidence="1">
    <location>
        <begin position="58"/>
        <end position="67"/>
    </location>
</feature>
<sequence>MRAPTINIILRASTRLHLPRLPQRNLHVSPVTLSSTTTPLADGGGSGAKGRTGGGSALGSSSPNAPARPKVFNSNVSGSEPAKDLTEEQKEEVDEHNRQFAKKHDHGQTAPGDKVDEKFWKDGSKV</sequence>
<evidence type="ECO:0000313" key="3">
    <source>
        <dbReference type="Proteomes" id="UP000036947"/>
    </source>
</evidence>
<name>A0A0L0N7J4_TOLOC</name>
<feature type="compositionally biased region" description="Gly residues" evidence="1">
    <location>
        <begin position="42"/>
        <end position="57"/>
    </location>
</feature>
<dbReference type="AlphaFoldDB" id="A0A0L0N7J4"/>
<evidence type="ECO:0008006" key="4">
    <source>
        <dbReference type="Google" id="ProtNLM"/>
    </source>
</evidence>
<organism evidence="2 3">
    <name type="scientific">Tolypocladium ophioglossoides (strain CBS 100239)</name>
    <name type="common">Snaketongue truffleclub</name>
    <name type="synonym">Elaphocordyceps ophioglossoides</name>
    <dbReference type="NCBI Taxonomy" id="1163406"/>
    <lineage>
        <taxon>Eukaryota</taxon>
        <taxon>Fungi</taxon>
        <taxon>Dikarya</taxon>
        <taxon>Ascomycota</taxon>
        <taxon>Pezizomycotina</taxon>
        <taxon>Sordariomycetes</taxon>
        <taxon>Hypocreomycetidae</taxon>
        <taxon>Hypocreales</taxon>
        <taxon>Ophiocordycipitaceae</taxon>
        <taxon>Tolypocladium</taxon>
    </lineage>
</organism>
<protein>
    <recommendedName>
        <fullName evidence="4">Succinate dehydrogenase assembly factor 4, mitochondrial</fullName>
    </recommendedName>
</protein>
<accession>A0A0L0N7J4</accession>
<feature type="compositionally biased region" description="Basic and acidic residues" evidence="1">
    <location>
        <begin position="81"/>
        <end position="98"/>
    </location>
</feature>
<reference evidence="2 3" key="1">
    <citation type="journal article" date="2015" name="BMC Genomics">
        <title>The genome of the truffle-parasite Tolypocladium ophioglossoides and the evolution of antifungal peptaibiotics.</title>
        <authorList>
            <person name="Quandt C.A."/>
            <person name="Bushley K.E."/>
            <person name="Spatafora J.W."/>
        </authorList>
    </citation>
    <scope>NUCLEOTIDE SEQUENCE [LARGE SCALE GENOMIC DNA]</scope>
    <source>
        <strain evidence="2 3">CBS 100239</strain>
    </source>
</reference>
<dbReference type="OrthoDB" id="5334244at2759"/>
<comment type="caution">
    <text evidence="2">The sequence shown here is derived from an EMBL/GenBank/DDBJ whole genome shotgun (WGS) entry which is preliminary data.</text>
</comment>
<feature type="compositionally biased region" description="Low complexity" evidence="1">
    <location>
        <begin position="28"/>
        <end position="41"/>
    </location>
</feature>
<evidence type="ECO:0000256" key="1">
    <source>
        <dbReference type="SAM" id="MobiDB-lite"/>
    </source>
</evidence>
<proteinExistence type="predicted"/>
<gene>
    <name evidence="2" type="ORF">TOPH_05309</name>
</gene>
<dbReference type="EMBL" id="LFRF01000015">
    <property type="protein sequence ID" value="KND89984.1"/>
    <property type="molecule type" value="Genomic_DNA"/>
</dbReference>
<dbReference type="Proteomes" id="UP000036947">
    <property type="component" value="Unassembled WGS sequence"/>
</dbReference>
<feature type="compositionally biased region" description="Basic and acidic residues" evidence="1">
    <location>
        <begin position="113"/>
        <end position="126"/>
    </location>
</feature>
<keyword evidence="3" id="KW-1185">Reference proteome</keyword>